<dbReference type="RefSeq" id="WP_062408139.1">
    <property type="nucleotide sequence ID" value="NZ_CP013652.1"/>
</dbReference>
<evidence type="ECO:0000256" key="6">
    <source>
        <dbReference type="ARBA" id="ARBA00022679"/>
    </source>
</evidence>
<comment type="catalytic activity">
    <reaction evidence="1">
        <text>ATP + protein L-histidine = ADP + protein N-phospho-L-histidine.</text>
        <dbReference type="EC" id="2.7.13.3"/>
    </reaction>
</comment>
<protein>
    <recommendedName>
        <fullName evidence="3">histidine kinase</fullName>
        <ecNumber evidence="3">2.7.13.3</ecNumber>
    </recommendedName>
</protein>
<dbReference type="PANTHER" id="PTHR34220">
    <property type="entry name" value="SENSOR HISTIDINE KINASE YPDA"/>
    <property type="match status" value="1"/>
</dbReference>
<dbReference type="InterPro" id="IPR050640">
    <property type="entry name" value="Bact_2-comp_sensor_kinase"/>
</dbReference>
<sequence length="587" mass="67929">MGRIIHFFRKSIKRRLLFCFVWISILPIVIVGFIPYQKTAEVVKGQVLEYAQITVNQLNENINYHLNEMDLMSRMVYYQVFAAFEKEGRESEIHREDFRQFILALKNNRTFIDEIHVIEGDQYYSTASVLRQELLKSKDWYISSLQNPGEKTWVGPHVNDYSLNEPKTDRVVSLVYPFILPKRSSPAVIIIEMKQDKLDELFQSPALRSLGKVLLIDKYGRILYSSDPSLLPAEHEYSNQYITNTNLLGGLNDEYSFIYDINYFSGWKVAAFIPNVKIEQSFASIRKIVFMLIGIFLVISILLGWGLSDRLIKPLRTLQIDMRQVKKGKFYTRSAIDADDEIGDLSRNFNQMVAEIESLIDKISESERKKKQIEMQSLQYQINPHFLYNTLNSVQWLAKEYKAPEISEMLTALIKLLRASLNTTNYTHMLEEELEVLSYYARIQKYRYDDQVKIIYRIDTDVLAALVPRFVLQPLVENAFFHGLSDNEGRIEISARRKEDLVEIVVEDNGRGIDADKLKTLFSPDVERKHSSGIGIKNVDDKIKHYFGDSYGLSIDSVKGRGTRISIVLPCRLKEGVEELDDTNLSG</sequence>
<keyword evidence="11 13" id="KW-0472">Membrane</keyword>
<dbReference type="SUPFAM" id="SSF158472">
    <property type="entry name" value="HAMP domain-like"/>
    <property type="match status" value="1"/>
</dbReference>
<evidence type="ECO:0000256" key="3">
    <source>
        <dbReference type="ARBA" id="ARBA00012438"/>
    </source>
</evidence>
<evidence type="ECO:0000256" key="12">
    <source>
        <dbReference type="SAM" id="Coils"/>
    </source>
</evidence>
<dbReference type="InterPro" id="IPR036890">
    <property type="entry name" value="HATPase_C_sf"/>
</dbReference>
<dbReference type="InterPro" id="IPR003594">
    <property type="entry name" value="HATPase_dom"/>
</dbReference>
<keyword evidence="9" id="KW-0067">ATP-binding</keyword>
<evidence type="ECO:0000256" key="9">
    <source>
        <dbReference type="ARBA" id="ARBA00022840"/>
    </source>
</evidence>
<evidence type="ECO:0000256" key="7">
    <source>
        <dbReference type="ARBA" id="ARBA00022741"/>
    </source>
</evidence>
<evidence type="ECO:0000256" key="13">
    <source>
        <dbReference type="SAM" id="Phobius"/>
    </source>
</evidence>
<dbReference type="InterPro" id="IPR004358">
    <property type="entry name" value="Sig_transdc_His_kin-like_C"/>
</dbReference>
<dbReference type="InterPro" id="IPR005467">
    <property type="entry name" value="His_kinase_dom"/>
</dbReference>
<dbReference type="Pfam" id="PF02518">
    <property type="entry name" value="HATPase_c"/>
    <property type="match status" value="1"/>
</dbReference>
<name>A0A0U2W8W1_9BACL</name>
<dbReference type="STRING" id="162209.IJ22_14260"/>
<keyword evidence="5" id="KW-0597">Phosphoprotein</keyword>
<dbReference type="PROSITE" id="PS50885">
    <property type="entry name" value="HAMP"/>
    <property type="match status" value="1"/>
</dbReference>
<keyword evidence="13" id="KW-0812">Transmembrane</keyword>
<organism evidence="16 17">
    <name type="scientific">Paenibacillus naphthalenovorans</name>
    <dbReference type="NCBI Taxonomy" id="162209"/>
    <lineage>
        <taxon>Bacteria</taxon>
        <taxon>Bacillati</taxon>
        <taxon>Bacillota</taxon>
        <taxon>Bacilli</taxon>
        <taxon>Bacillales</taxon>
        <taxon>Paenibacillaceae</taxon>
        <taxon>Paenibacillus</taxon>
    </lineage>
</organism>
<evidence type="ECO:0000256" key="10">
    <source>
        <dbReference type="ARBA" id="ARBA00023012"/>
    </source>
</evidence>
<keyword evidence="10" id="KW-0902">Two-component regulatory system</keyword>
<dbReference type="EC" id="2.7.13.3" evidence="3"/>
<feature type="coiled-coil region" evidence="12">
    <location>
        <begin position="349"/>
        <end position="376"/>
    </location>
</feature>
<evidence type="ECO:0000256" key="5">
    <source>
        <dbReference type="ARBA" id="ARBA00022553"/>
    </source>
</evidence>
<dbReference type="SUPFAM" id="SSF55874">
    <property type="entry name" value="ATPase domain of HSP90 chaperone/DNA topoisomerase II/histidine kinase"/>
    <property type="match status" value="1"/>
</dbReference>
<evidence type="ECO:0000256" key="11">
    <source>
        <dbReference type="ARBA" id="ARBA00023136"/>
    </source>
</evidence>
<dbReference type="Gene3D" id="6.10.340.10">
    <property type="match status" value="1"/>
</dbReference>
<dbReference type="AlphaFoldDB" id="A0A0U2W8W1"/>
<dbReference type="PROSITE" id="PS50109">
    <property type="entry name" value="HIS_KIN"/>
    <property type="match status" value="1"/>
</dbReference>
<proteinExistence type="predicted"/>
<dbReference type="KEGG" id="pnp:IJ22_14260"/>
<evidence type="ECO:0000313" key="16">
    <source>
        <dbReference type="EMBL" id="ALS21802.1"/>
    </source>
</evidence>
<dbReference type="Pfam" id="PF00672">
    <property type="entry name" value="HAMP"/>
    <property type="match status" value="1"/>
</dbReference>
<evidence type="ECO:0000256" key="8">
    <source>
        <dbReference type="ARBA" id="ARBA00022777"/>
    </source>
</evidence>
<dbReference type="SMART" id="SM00304">
    <property type="entry name" value="HAMP"/>
    <property type="match status" value="1"/>
</dbReference>
<accession>A0A0U2W8W1</accession>
<feature type="transmembrane region" description="Helical" evidence="13">
    <location>
        <begin position="288"/>
        <end position="307"/>
    </location>
</feature>
<keyword evidence="12" id="KW-0175">Coiled coil</keyword>
<feature type="domain" description="HAMP" evidence="15">
    <location>
        <begin position="309"/>
        <end position="361"/>
    </location>
</feature>
<dbReference type="Gene3D" id="3.30.565.10">
    <property type="entry name" value="Histidine kinase-like ATPase, C-terminal domain"/>
    <property type="match status" value="1"/>
</dbReference>
<dbReference type="SMART" id="SM00387">
    <property type="entry name" value="HATPase_c"/>
    <property type="match status" value="1"/>
</dbReference>
<evidence type="ECO:0000259" key="14">
    <source>
        <dbReference type="PROSITE" id="PS50109"/>
    </source>
</evidence>
<feature type="domain" description="Histidine kinase" evidence="14">
    <location>
        <begin position="471"/>
        <end position="573"/>
    </location>
</feature>
<evidence type="ECO:0000313" key="17">
    <source>
        <dbReference type="Proteomes" id="UP000061660"/>
    </source>
</evidence>
<keyword evidence="17" id="KW-1185">Reference proteome</keyword>
<keyword evidence="6" id="KW-0808">Transferase</keyword>
<evidence type="ECO:0000259" key="15">
    <source>
        <dbReference type="PROSITE" id="PS50885"/>
    </source>
</evidence>
<reference evidence="16 17" key="2">
    <citation type="journal article" date="2016" name="Genome Announc.">
        <title>Complete Genome Sequences of Two Interactive Moderate Thermophiles, Paenibacillus napthalenovorans 32O-Y and Paenibacillus sp. 32O-W.</title>
        <authorList>
            <person name="Butler R.R.III."/>
            <person name="Wang J."/>
            <person name="Stark B.C."/>
            <person name="Pombert J.F."/>
        </authorList>
    </citation>
    <scope>NUCLEOTIDE SEQUENCE [LARGE SCALE GENOMIC DNA]</scope>
    <source>
        <strain evidence="16 17">32O-Y</strain>
    </source>
</reference>
<dbReference type="OrthoDB" id="9776552at2"/>
<dbReference type="CDD" id="cd06225">
    <property type="entry name" value="HAMP"/>
    <property type="match status" value="1"/>
</dbReference>
<dbReference type="GO" id="GO:0005524">
    <property type="term" value="F:ATP binding"/>
    <property type="evidence" value="ECO:0007669"/>
    <property type="project" value="UniProtKB-KW"/>
</dbReference>
<feature type="transmembrane region" description="Helical" evidence="13">
    <location>
        <begin position="16"/>
        <end position="36"/>
    </location>
</feature>
<keyword evidence="7" id="KW-0547">Nucleotide-binding</keyword>
<reference evidence="17" key="1">
    <citation type="submission" date="2015-12" db="EMBL/GenBank/DDBJ databases">
        <title>Complete genome sequences of two moderately thermophilic Paenibacillus species.</title>
        <authorList>
            <person name="Butler R.III."/>
            <person name="Wang J."/>
            <person name="Stark B.C."/>
            <person name="Pombert J.-F."/>
        </authorList>
    </citation>
    <scope>NUCLEOTIDE SEQUENCE [LARGE SCALE GENOMIC DNA]</scope>
    <source>
        <strain evidence="17">32O-Y</strain>
    </source>
</reference>
<dbReference type="InterPro" id="IPR010559">
    <property type="entry name" value="Sig_transdc_His_kin_internal"/>
</dbReference>
<dbReference type="InterPro" id="IPR003660">
    <property type="entry name" value="HAMP_dom"/>
</dbReference>
<evidence type="ECO:0000256" key="4">
    <source>
        <dbReference type="ARBA" id="ARBA00022475"/>
    </source>
</evidence>
<dbReference type="GO" id="GO:0000155">
    <property type="term" value="F:phosphorelay sensor kinase activity"/>
    <property type="evidence" value="ECO:0007669"/>
    <property type="project" value="InterPro"/>
</dbReference>
<dbReference type="PATRIC" id="fig|162209.4.peg.1510"/>
<dbReference type="GO" id="GO:0005886">
    <property type="term" value="C:plasma membrane"/>
    <property type="evidence" value="ECO:0007669"/>
    <property type="project" value="UniProtKB-SubCell"/>
</dbReference>
<keyword evidence="13" id="KW-1133">Transmembrane helix</keyword>
<evidence type="ECO:0000256" key="2">
    <source>
        <dbReference type="ARBA" id="ARBA00004651"/>
    </source>
</evidence>
<dbReference type="PRINTS" id="PR00344">
    <property type="entry name" value="BCTRLSENSOR"/>
</dbReference>
<gene>
    <name evidence="16" type="ORF">IJ22_14260</name>
</gene>
<comment type="subcellular location">
    <subcellularLocation>
        <location evidence="2">Cell membrane</location>
        <topology evidence="2">Multi-pass membrane protein</topology>
    </subcellularLocation>
</comment>
<dbReference type="Proteomes" id="UP000061660">
    <property type="component" value="Chromosome"/>
</dbReference>
<dbReference type="EMBL" id="CP013652">
    <property type="protein sequence ID" value="ALS21802.1"/>
    <property type="molecule type" value="Genomic_DNA"/>
</dbReference>
<keyword evidence="8 16" id="KW-0418">Kinase</keyword>
<keyword evidence="4" id="KW-1003">Cell membrane</keyword>
<evidence type="ECO:0000256" key="1">
    <source>
        <dbReference type="ARBA" id="ARBA00000085"/>
    </source>
</evidence>
<dbReference type="Pfam" id="PF06580">
    <property type="entry name" value="His_kinase"/>
    <property type="match status" value="1"/>
</dbReference>
<dbReference type="PANTHER" id="PTHR34220:SF7">
    <property type="entry name" value="SENSOR HISTIDINE KINASE YPDA"/>
    <property type="match status" value="1"/>
</dbReference>